<comment type="caution">
    <text evidence="2">The sequence shown here is derived from an EMBL/GenBank/DDBJ whole genome shotgun (WGS) entry which is preliminary data.</text>
</comment>
<feature type="compositionally biased region" description="Low complexity" evidence="1">
    <location>
        <begin position="329"/>
        <end position="339"/>
    </location>
</feature>
<feature type="region of interest" description="Disordered" evidence="1">
    <location>
        <begin position="328"/>
        <end position="401"/>
    </location>
</feature>
<feature type="region of interest" description="Disordered" evidence="1">
    <location>
        <begin position="281"/>
        <end position="310"/>
    </location>
</feature>
<gene>
    <name evidence="2" type="ORF">MG3_05766</name>
</gene>
<dbReference type="Proteomes" id="UP000030161">
    <property type="component" value="Unassembled WGS sequence"/>
</dbReference>
<protein>
    <recommendedName>
        <fullName evidence="4">White-opaque regulator 3</fullName>
    </recommendedName>
</protein>
<feature type="compositionally biased region" description="Pro residues" evidence="1">
    <location>
        <begin position="357"/>
        <end position="366"/>
    </location>
</feature>
<sequence length="401" mass="45895">MTRSICTRCKKGFDQPIIYPKSSNSTNGNNSNGQNSSSIPPPEPRTFKLCDHCRKLQRQRSRRWQKKTKDREGVCRRCGSEIPLAERRFVLCPSCRENLRLRKASRAAQGRCVHCSGPLDASILSKENEGNNNGDEQNNKSNEDQNNESRRGSQEEKPARGASHKVCQRCRENDKIRRANLEKMGNCNRCAKALDPNEYGRNKVCFNCRTKKKRSPPENVTNTDEVRTSPIQNQYGMNMSHQYIQPPPPPPPPLMTGHHQFQPQPHMMGHEQMNTFTTMSNSGVAGIQQPNNGMVVGDQQQQQQQQHNGSMQLQPTYYQSYVQMPPPLQLQQQQQQQQQHYSLDGIPQQPHSAPTSSFPPPPPPPLQLNQHQGLQQYSHAQQQQQQQHQQQQPYHQEYPNN</sequence>
<organism evidence="2 3">
    <name type="scientific">Candida albicans P78048</name>
    <dbReference type="NCBI Taxonomy" id="1094989"/>
    <lineage>
        <taxon>Eukaryota</taxon>
        <taxon>Fungi</taxon>
        <taxon>Dikarya</taxon>
        <taxon>Ascomycota</taxon>
        <taxon>Saccharomycotina</taxon>
        <taxon>Pichiomycetes</taxon>
        <taxon>Debaryomycetaceae</taxon>
        <taxon>Candida/Lodderomyces clade</taxon>
        <taxon>Candida</taxon>
    </lineage>
</organism>
<dbReference type="AlphaFoldDB" id="A0AB34PJF8"/>
<feature type="compositionally biased region" description="Polar residues" evidence="1">
    <location>
        <begin position="281"/>
        <end position="292"/>
    </location>
</feature>
<reference evidence="2 3" key="1">
    <citation type="submission" date="2013-12" db="EMBL/GenBank/DDBJ databases">
        <title>The Genome Sequence of Candida albicans P78048.</title>
        <authorList>
            <consortium name="The Broad Institute Genome Sequencing Platform"/>
            <consortium name="The Broad Institute Genome Sequencing Center for Infectious Disease"/>
            <person name="Cuomo C."/>
            <person name="Bennett R."/>
            <person name="Hirakawa M."/>
            <person name="Noverr M."/>
            <person name="Mitchell A."/>
            <person name="Young S.K."/>
            <person name="Zeng Q."/>
            <person name="Gargeya S."/>
            <person name="Fitzgerald M."/>
            <person name="Abouelleil A."/>
            <person name="Alvarado L."/>
            <person name="Berlin A.M."/>
            <person name="Chapman S.B."/>
            <person name="Dewar J."/>
            <person name="Goldberg J."/>
            <person name="Griggs A."/>
            <person name="Gujja S."/>
            <person name="Hansen M."/>
            <person name="Howarth C."/>
            <person name="Imamovic A."/>
            <person name="Larimer J."/>
            <person name="McCowan C."/>
            <person name="Murphy C."/>
            <person name="Pearson M."/>
            <person name="Priest M."/>
            <person name="Roberts A."/>
            <person name="Saif S."/>
            <person name="Shea T."/>
            <person name="Sykes S."/>
            <person name="Wortman J."/>
            <person name="Nusbaum C."/>
            <person name="Birren B."/>
        </authorList>
    </citation>
    <scope>NUCLEOTIDE SEQUENCE [LARGE SCALE GENOMIC DNA]</scope>
    <source>
        <strain evidence="2 3">P78048</strain>
    </source>
</reference>
<evidence type="ECO:0000313" key="2">
    <source>
        <dbReference type="EMBL" id="KGR03358.1"/>
    </source>
</evidence>
<feature type="region of interest" description="Disordered" evidence="1">
    <location>
        <begin position="124"/>
        <end position="168"/>
    </location>
</feature>
<feature type="compositionally biased region" description="Pro residues" evidence="1">
    <location>
        <begin position="245"/>
        <end position="254"/>
    </location>
</feature>
<evidence type="ECO:0008006" key="4">
    <source>
        <dbReference type="Google" id="ProtNLM"/>
    </source>
</evidence>
<name>A0AB34PJF8_CANAX</name>
<accession>A0AB34PJF8</accession>
<feature type="compositionally biased region" description="Low complexity" evidence="1">
    <location>
        <begin position="370"/>
        <end position="401"/>
    </location>
</feature>
<dbReference type="EMBL" id="AJIX01000048">
    <property type="protein sequence ID" value="KGR03358.1"/>
    <property type="molecule type" value="Genomic_DNA"/>
</dbReference>
<feature type="compositionally biased region" description="Basic and acidic residues" evidence="1">
    <location>
        <begin position="137"/>
        <end position="159"/>
    </location>
</feature>
<feature type="compositionally biased region" description="Low complexity" evidence="1">
    <location>
        <begin position="22"/>
        <end position="38"/>
    </location>
</feature>
<evidence type="ECO:0000256" key="1">
    <source>
        <dbReference type="SAM" id="MobiDB-lite"/>
    </source>
</evidence>
<feature type="region of interest" description="Disordered" evidence="1">
    <location>
        <begin position="17"/>
        <end position="42"/>
    </location>
</feature>
<feature type="region of interest" description="Disordered" evidence="1">
    <location>
        <begin position="239"/>
        <end position="266"/>
    </location>
</feature>
<proteinExistence type="predicted"/>
<evidence type="ECO:0000313" key="3">
    <source>
        <dbReference type="Proteomes" id="UP000030161"/>
    </source>
</evidence>